<keyword evidence="4" id="KW-0862">Zinc</keyword>
<feature type="domain" description="C2H2-type" evidence="6">
    <location>
        <begin position="952"/>
        <end position="979"/>
    </location>
</feature>
<evidence type="ECO:0000256" key="3">
    <source>
        <dbReference type="ARBA" id="ARBA00022771"/>
    </source>
</evidence>
<evidence type="ECO:0000256" key="4">
    <source>
        <dbReference type="ARBA" id="ARBA00022833"/>
    </source>
</evidence>
<proteinExistence type="predicted"/>
<dbReference type="EMBL" id="CAJPIJ010000163">
    <property type="protein sequence ID" value="CAG1999475.1"/>
    <property type="molecule type" value="Genomic_DNA"/>
</dbReference>
<dbReference type="Gene3D" id="3.40.50.300">
    <property type="entry name" value="P-loop containing nucleotide triphosphate hydrolases"/>
    <property type="match status" value="1"/>
</dbReference>
<organism evidence="7 8">
    <name type="scientific">Gibberella zeae</name>
    <name type="common">Wheat head blight fungus</name>
    <name type="synonym">Fusarium graminearum</name>
    <dbReference type="NCBI Taxonomy" id="5518"/>
    <lineage>
        <taxon>Eukaryota</taxon>
        <taxon>Fungi</taxon>
        <taxon>Dikarya</taxon>
        <taxon>Ascomycota</taxon>
        <taxon>Pezizomycotina</taxon>
        <taxon>Sordariomycetes</taxon>
        <taxon>Hypocreomycetidae</taxon>
        <taxon>Hypocreales</taxon>
        <taxon>Nectriaceae</taxon>
        <taxon>Fusarium</taxon>
    </lineage>
</organism>
<keyword evidence="2" id="KW-0677">Repeat</keyword>
<dbReference type="AlphaFoldDB" id="A0A9N8WW65"/>
<sequence length="979" mass="114542">MEVHMERLKSLAEDFKCSLKEHHEESFENTTNQDMRREIHDMQALRDVTNNMINMNRLRMFIEGMEELESVLIFIDYPGARSIMSNVWGAVKFLLKTTNTTDRAFDGVLDVYGLLGAQLMPLTRYRELFKRYPSTVECLVNIYEDIQRFHSLAYKLFSLTAKLWQRLQKPIWEDSARRFKRISESLRNTAKIIKAQSTRSHDMYPDSHGILSELEQYCYGWKQEWRTFENDEDIRKHEQRQEVITWISASGKMPRLQQSFRDMAICPKSGRWLFRKYSAVSDWMGEDDPPDSAIWLHEKVGYGAYFLSVTCETIDTDGSQGKSVLASLVVEELRDPETHFEMPSGSKVCYFYCQEDDNEHRNHLDIVKGILLQMVESDDYILPLCHQEKNTSGGANLLDAGVAQKLIKTFIEYSPRHYIVIDGLDECDGAEIHQTARFFKDLVSVYDTQVRLGHLRVMFIGRETSDTRKFIPGEDCLSVPLKSDDNHDDIRAFVQKRVPEFSNSEYSQGFSLSDAIKEDIERIVCHQSQDSFLYAHLAIEFLLQQDTRRDLLNILEQGILPTELGDMYEKLLEAVKHRLQCQRGGEAKWRRSKSLFGWLVCAKRPLKWHEIQAILCFDERELKVDFEDKMMRKDVETYLGSIIHVLDGDNIRLIHSSARHHIIENKYIQENIVQCQLATTCLRYLTLSCFRNDYISTQRSEHATSGWFAFQDYACSQWLYHIDTVIRECSDLFRNPCQVTIDFVSALEHFINTHRSEITTSEHADLGDDVISNFRHLDFYDDLRLVWNHIYTHQRGDYATRNKIGITQIETALKDNRTELERFLPDQRVGEEDTVKHYYGANLFKCRRTLCRFFYIGYDKKAARDTHEKRHERPFQCPLSCSSAPLGFVSNKDRDRHINIYHPNHSEGSSHFEVLSRRQVPGKFTCNICSKSFTRNINLKSHERSHFGDRPFACSTCGRAFARVNDCRRHEKIHARKGY</sequence>
<dbReference type="SMART" id="SM00355">
    <property type="entry name" value="ZnF_C2H2"/>
    <property type="match status" value="3"/>
</dbReference>
<dbReference type="PROSITE" id="PS00028">
    <property type="entry name" value="ZINC_FINGER_C2H2_1"/>
    <property type="match status" value="2"/>
</dbReference>
<evidence type="ECO:0000256" key="2">
    <source>
        <dbReference type="ARBA" id="ARBA00022737"/>
    </source>
</evidence>
<dbReference type="Pfam" id="PF24883">
    <property type="entry name" value="NPHP3_N"/>
    <property type="match status" value="1"/>
</dbReference>
<dbReference type="Proteomes" id="UP000746612">
    <property type="component" value="Unassembled WGS sequence"/>
</dbReference>
<keyword evidence="1" id="KW-0479">Metal-binding</keyword>
<dbReference type="PANTHER" id="PTHR10039:SF14">
    <property type="entry name" value="NACHT DOMAIN-CONTAINING PROTEIN"/>
    <property type="match status" value="1"/>
</dbReference>
<dbReference type="SUPFAM" id="SSF57667">
    <property type="entry name" value="beta-beta-alpha zinc fingers"/>
    <property type="match status" value="1"/>
</dbReference>
<evidence type="ECO:0000313" key="8">
    <source>
        <dbReference type="Proteomes" id="UP000746612"/>
    </source>
</evidence>
<reference evidence="7" key="1">
    <citation type="submission" date="2021-03" db="EMBL/GenBank/DDBJ databases">
        <authorList>
            <person name="Alouane T."/>
            <person name="Langin T."/>
            <person name="Bonhomme L."/>
        </authorList>
    </citation>
    <scope>NUCLEOTIDE SEQUENCE</scope>
    <source>
        <strain evidence="7">MDC_Fg202</strain>
    </source>
</reference>
<comment type="caution">
    <text evidence="7">The sequence shown here is derived from an EMBL/GenBank/DDBJ whole genome shotgun (WGS) entry which is preliminary data.</text>
</comment>
<name>A0A9N8WW65_GIBZA</name>
<dbReference type="PROSITE" id="PS50157">
    <property type="entry name" value="ZINC_FINGER_C2H2_2"/>
    <property type="match status" value="2"/>
</dbReference>
<dbReference type="InterPro" id="IPR027417">
    <property type="entry name" value="P-loop_NTPase"/>
</dbReference>
<dbReference type="InterPro" id="IPR056884">
    <property type="entry name" value="NPHP3-like_N"/>
</dbReference>
<dbReference type="GO" id="GO:0008270">
    <property type="term" value="F:zinc ion binding"/>
    <property type="evidence" value="ECO:0007669"/>
    <property type="project" value="UniProtKB-KW"/>
</dbReference>
<evidence type="ECO:0000256" key="5">
    <source>
        <dbReference type="PROSITE-ProRule" id="PRU00042"/>
    </source>
</evidence>
<dbReference type="Gene3D" id="3.30.160.60">
    <property type="entry name" value="Classic Zinc Finger"/>
    <property type="match status" value="2"/>
</dbReference>
<dbReference type="PANTHER" id="PTHR10039">
    <property type="entry name" value="AMELOGENIN"/>
    <property type="match status" value="1"/>
</dbReference>
<dbReference type="InterPro" id="IPR013087">
    <property type="entry name" value="Znf_C2H2_type"/>
</dbReference>
<evidence type="ECO:0000313" key="7">
    <source>
        <dbReference type="EMBL" id="CAG1999475.1"/>
    </source>
</evidence>
<accession>A0A9N8WW65</accession>
<dbReference type="InterPro" id="IPR036236">
    <property type="entry name" value="Znf_C2H2_sf"/>
</dbReference>
<evidence type="ECO:0000256" key="1">
    <source>
        <dbReference type="ARBA" id="ARBA00022723"/>
    </source>
</evidence>
<gene>
    <name evidence="7" type="ORF">MDCFG202_LOCUS449440</name>
</gene>
<dbReference type="FunFam" id="3.30.160.60:FF:000446">
    <property type="entry name" value="Zinc finger protein"/>
    <property type="match status" value="1"/>
</dbReference>
<protein>
    <recommendedName>
        <fullName evidence="6">C2H2-type domain-containing protein</fullName>
    </recommendedName>
</protein>
<feature type="domain" description="C2H2-type" evidence="6">
    <location>
        <begin position="924"/>
        <end position="951"/>
    </location>
</feature>
<keyword evidence="3 5" id="KW-0863">Zinc-finger</keyword>
<dbReference type="Pfam" id="PF00096">
    <property type="entry name" value="zf-C2H2"/>
    <property type="match status" value="1"/>
</dbReference>
<evidence type="ECO:0000259" key="6">
    <source>
        <dbReference type="PROSITE" id="PS50157"/>
    </source>
</evidence>